<protein>
    <submittedName>
        <fullName evidence="2">Putative SEC-C motif domain protein</fullName>
    </submittedName>
    <submittedName>
        <fullName evidence="3">SEC-C motif-containing protein</fullName>
    </submittedName>
</protein>
<reference evidence="4" key="2">
    <citation type="submission" date="2014-09" db="EMBL/GenBank/DDBJ databases">
        <authorList>
            <person name="Gomez-Valero L."/>
        </authorList>
    </citation>
    <scope>NUCLEOTIDE SEQUENCE [LARGE SCALE GENOMIC DNA]</scope>
    <source>
        <strain evidence="4">ATCC33218</strain>
    </source>
</reference>
<evidence type="ECO:0000313" key="4">
    <source>
        <dbReference type="Proteomes" id="UP000032414"/>
    </source>
</evidence>
<dbReference type="AlphaFoldDB" id="A0A098GI09"/>
<feature type="domain" description="YchJ-like middle NTF2-like" evidence="1">
    <location>
        <begin position="28"/>
        <end position="127"/>
    </location>
</feature>
<name>A0A098GI09_LEGMI</name>
<dbReference type="SUPFAM" id="SSF103642">
    <property type="entry name" value="Sec-C motif"/>
    <property type="match status" value="1"/>
</dbReference>
<dbReference type="Proteomes" id="UP000182998">
    <property type="component" value="Unassembled WGS sequence"/>
</dbReference>
<dbReference type="KEGG" id="tmc:LMI_2349"/>
<dbReference type="Proteomes" id="UP000032414">
    <property type="component" value="Chromosome I"/>
</dbReference>
<reference evidence="3 5" key="3">
    <citation type="submission" date="2016-10" db="EMBL/GenBank/DDBJ databases">
        <authorList>
            <person name="Varghese N."/>
            <person name="Submissions S."/>
        </authorList>
    </citation>
    <scope>NUCLEOTIDE SEQUENCE [LARGE SCALE GENOMIC DNA]</scope>
    <source>
        <strain evidence="3 5">ATCC 33218</strain>
    </source>
</reference>
<evidence type="ECO:0000313" key="5">
    <source>
        <dbReference type="Proteomes" id="UP000182998"/>
    </source>
</evidence>
<dbReference type="RefSeq" id="WP_045099827.1">
    <property type="nucleotide sequence ID" value="NZ_CP020614.1"/>
</dbReference>
<dbReference type="Pfam" id="PF17775">
    <property type="entry name" value="YchJ_M-like"/>
    <property type="match status" value="1"/>
</dbReference>
<proteinExistence type="predicted"/>
<dbReference type="InterPro" id="IPR048469">
    <property type="entry name" value="YchJ-like_M"/>
</dbReference>
<dbReference type="InterPro" id="IPR004027">
    <property type="entry name" value="SEC_C_motif"/>
</dbReference>
<keyword evidence="5" id="KW-1185">Reference proteome</keyword>
<dbReference type="EMBL" id="FMVN01000008">
    <property type="protein sequence ID" value="SCY47284.1"/>
    <property type="molecule type" value="Genomic_DNA"/>
</dbReference>
<evidence type="ECO:0000313" key="2">
    <source>
        <dbReference type="EMBL" id="CEG61617.1"/>
    </source>
</evidence>
<dbReference type="Gene3D" id="3.10.450.50">
    <property type="match status" value="1"/>
</dbReference>
<dbReference type="PANTHER" id="PTHR33747:SF1">
    <property type="entry name" value="ADENYLATE CYCLASE-ASSOCIATED CAP C-TERMINAL DOMAIN-CONTAINING PROTEIN"/>
    <property type="match status" value="1"/>
</dbReference>
<evidence type="ECO:0000259" key="1">
    <source>
        <dbReference type="Pfam" id="PF17775"/>
    </source>
</evidence>
<accession>A0A098GI09</accession>
<dbReference type="PANTHER" id="PTHR33747">
    <property type="entry name" value="UPF0225 PROTEIN SCO1677"/>
    <property type="match status" value="1"/>
</dbReference>
<dbReference type="OrthoDB" id="21421at2"/>
<dbReference type="PATRIC" id="fig|451.8.peg.2931"/>
<gene>
    <name evidence="2" type="ORF">LMI_2349</name>
    <name evidence="3" type="ORF">SAMN02982997_01827</name>
</gene>
<dbReference type="EMBL" id="LN614830">
    <property type="protein sequence ID" value="CEG61617.1"/>
    <property type="molecule type" value="Genomic_DNA"/>
</dbReference>
<dbReference type="STRING" id="451.B6N58_04410"/>
<dbReference type="NCBIfam" id="NF002486">
    <property type="entry name" value="PRK01752.1"/>
    <property type="match status" value="1"/>
</dbReference>
<dbReference type="SUPFAM" id="SSF54427">
    <property type="entry name" value="NTF2-like"/>
    <property type="match status" value="1"/>
</dbReference>
<evidence type="ECO:0000313" key="3">
    <source>
        <dbReference type="EMBL" id="SCY47284.1"/>
    </source>
</evidence>
<organism evidence="2 4">
    <name type="scientific">Legionella micdadei</name>
    <name type="common">Tatlockia micdadei</name>
    <dbReference type="NCBI Taxonomy" id="451"/>
    <lineage>
        <taxon>Bacteria</taxon>
        <taxon>Pseudomonadati</taxon>
        <taxon>Pseudomonadota</taxon>
        <taxon>Gammaproteobacteria</taxon>
        <taxon>Legionellales</taxon>
        <taxon>Legionellaceae</taxon>
        <taxon>Legionella</taxon>
    </lineage>
</organism>
<dbReference type="Pfam" id="PF02810">
    <property type="entry name" value="SEC-C"/>
    <property type="match status" value="1"/>
</dbReference>
<dbReference type="InterPro" id="IPR032710">
    <property type="entry name" value="NTF2-like_dom_sf"/>
</dbReference>
<reference evidence="2" key="1">
    <citation type="submission" date="2014-09" db="EMBL/GenBank/DDBJ databases">
        <authorList>
            <person name="GOMEZ-VALERO Laura"/>
        </authorList>
    </citation>
    <scope>NUCLEOTIDE SEQUENCE</scope>
    <source>
        <strain evidence="2">ATCC33218</strain>
    </source>
</reference>
<dbReference type="HOGENOM" id="CLU_099590_0_0_6"/>
<sequence>MIQCPCGSETHYLACCGRYIENQETPNTPESLMRSRYTAYSQANIGYIKKTMSGKSLEGFDAAEAERWAKQATWIGLRIIKSYLDPKRQDVGYVEFIASYQMQGENQTIHELSQFQRHEGKWFYTDGTHLKTPLPPKKPKISRNAPCPCGSQKKYKNCHGKV</sequence>